<dbReference type="InterPro" id="IPR008928">
    <property type="entry name" value="6-hairpin_glycosidase_sf"/>
</dbReference>
<reference evidence="10 11" key="1">
    <citation type="submission" date="2018-03" db="EMBL/GenBank/DDBJ databases">
        <title>Genomic Encyclopedia of Archaeal and Bacterial Type Strains, Phase II (KMG-II): from individual species to whole genera.</title>
        <authorList>
            <person name="Goeker M."/>
        </authorList>
    </citation>
    <scope>NUCLEOTIDE SEQUENCE [LARGE SCALE GENOMIC DNA]</scope>
    <source>
        <strain evidence="10 11">DSM 43146</strain>
    </source>
</reference>
<evidence type="ECO:0000256" key="1">
    <source>
        <dbReference type="ARBA" id="ARBA00007072"/>
    </source>
</evidence>
<keyword evidence="11" id="KW-1185">Reference proteome</keyword>
<keyword evidence="4 6" id="KW-0326">Glycosidase</keyword>
<dbReference type="Proteomes" id="UP000239415">
    <property type="component" value="Unassembled WGS sequence"/>
</dbReference>
<dbReference type="SUPFAM" id="SSF48208">
    <property type="entry name" value="Six-hairpin glycosidases"/>
    <property type="match status" value="1"/>
</dbReference>
<feature type="domain" description="Cellulase Ig-like" evidence="9">
    <location>
        <begin position="3"/>
        <end position="83"/>
    </location>
</feature>
<evidence type="ECO:0000256" key="5">
    <source>
        <dbReference type="ARBA" id="ARBA00023326"/>
    </source>
</evidence>
<name>A0A2T0KHI5_9ACTN</name>
<dbReference type="EC" id="3.2.1.4" evidence="7"/>
<dbReference type="InterPro" id="IPR014756">
    <property type="entry name" value="Ig_E-set"/>
</dbReference>
<accession>A0A2T0KHI5</accession>
<feature type="domain" description="Glycoside hydrolase family 9" evidence="8">
    <location>
        <begin position="93"/>
        <end position="538"/>
    </location>
</feature>
<keyword evidence="3 6" id="KW-0119">Carbohydrate metabolism</keyword>
<dbReference type="GO" id="GO:0008810">
    <property type="term" value="F:cellulase activity"/>
    <property type="evidence" value="ECO:0007669"/>
    <property type="project" value="UniProtKB-EC"/>
</dbReference>
<comment type="similarity">
    <text evidence="1 6 7">Belongs to the glycosyl hydrolase 9 (cellulase E) family.</text>
</comment>
<evidence type="ECO:0000256" key="6">
    <source>
        <dbReference type="PROSITE-ProRule" id="PRU10060"/>
    </source>
</evidence>
<proteinExistence type="inferred from homology"/>
<comment type="catalytic activity">
    <reaction evidence="7">
        <text>Endohydrolysis of (1-&gt;4)-beta-D-glucosidic linkages in cellulose, lichenin and cereal beta-D-glucans.</text>
        <dbReference type="EC" id="3.2.1.4"/>
    </reaction>
</comment>
<dbReference type="Gene3D" id="2.60.40.10">
    <property type="entry name" value="Immunoglobulins"/>
    <property type="match status" value="1"/>
</dbReference>
<evidence type="ECO:0000313" key="11">
    <source>
        <dbReference type="Proteomes" id="UP000239415"/>
    </source>
</evidence>
<keyword evidence="5 6" id="KW-0624">Polysaccharide degradation</keyword>
<sequence length="547" mass="59164">MASVAVNQVGYLPSGPKRATVVTDALEPLPWQLTDGDGRVVATGTTEPRGTDASSGQNVHTIDFGIHHETGTGYALTADGATSRPFTIGAGLYRPLLTDAMKFFYCQRSGIEIRDELRPGYGRPAGHLSDSDVPCAPDAGDYRLDVRGGWYDAGDQGKYVVNAGITVWQLLHAFEHRGGVDDLALDIPESGNGIPDLLNEVRWELDFLLRMQAPDGMAHHKMHDSEWIGLPTLPHLNPRPRVLRPVSTAATLNLAAVAAQGARIFRKYDADYADLLLAAARTAYTAAETNPIRYAPVDDATGGGPYDDDDVRDEFYWAAAELYLTTAEQQYADAVLASPLHTADVFGPYAFDWAATAAAARLDLALTPSELPGRDDVRASVIAGADRYLAVQRAHPYAVAYAPPGNQWDWGSNSMVLNNLVVLAVAHDLTGEARYRDGVLEGLDYILGRNALNLSYVTGYGTDFAKNQHSRWYAHQLDPSLPHPPKGTLAGGPNSGLQDELAQARLAGCVGQFCYLDDIESWSTNELTINWNAPLVWVAAFAAESNS</sequence>
<evidence type="ECO:0000256" key="4">
    <source>
        <dbReference type="ARBA" id="ARBA00023295"/>
    </source>
</evidence>
<dbReference type="InterPro" id="IPR012341">
    <property type="entry name" value="6hp_glycosidase-like_sf"/>
</dbReference>
<evidence type="ECO:0000259" key="8">
    <source>
        <dbReference type="Pfam" id="PF00759"/>
    </source>
</evidence>
<dbReference type="EMBL" id="PVMZ01000004">
    <property type="protein sequence ID" value="PRX22909.1"/>
    <property type="molecule type" value="Genomic_DNA"/>
</dbReference>
<feature type="active site" evidence="6">
    <location>
        <position position="517"/>
    </location>
</feature>
<dbReference type="GO" id="GO:0030245">
    <property type="term" value="P:cellulose catabolic process"/>
    <property type="evidence" value="ECO:0007669"/>
    <property type="project" value="UniProtKB-KW"/>
</dbReference>
<keyword evidence="7" id="KW-0136">Cellulose degradation</keyword>
<dbReference type="InterPro" id="IPR001701">
    <property type="entry name" value="Glyco_hydro_9"/>
</dbReference>
<comment type="caution">
    <text evidence="10">The sequence shown here is derived from an EMBL/GenBank/DDBJ whole genome shotgun (WGS) entry which is preliminary data.</text>
</comment>
<dbReference type="InterPro" id="IPR004197">
    <property type="entry name" value="Cellulase_Ig-like"/>
</dbReference>
<feature type="active site" evidence="6">
    <location>
        <position position="526"/>
    </location>
</feature>
<dbReference type="AlphaFoldDB" id="A0A2T0KHI5"/>
<evidence type="ECO:0000256" key="3">
    <source>
        <dbReference type="ARBA" id="ARBA00023277"/>
    </source>
</evidence>
<evidence type="ECO:0000256" key="7">
    <source>
        <dbReference type="RuleBase" id="RU361166"/>
    </source>
</evidence>
<dbReference type="OrthoDB" id="9808897at2"/>
<evidence type="ECO:0000313" key="10">
    <source>
        <dbReference type="EMBL" id="PRX22909.1"/>
    </source>
</evidence>
<evidence type="ECO:0000256" key="2">
    <source>
        <dbReference type="ARBA" id="ARBA00022801"/>
    </source>
</evidence>
<gene>
    <name evidence="10" type="ORF">CLV67_104437</name>
</gene>
<keyword evidence="2 6" id="KW-0378">Hydrolase</keyword>
<dbReference type="PROSITE" id="PS00698">
    <property type="entry name" value="GH9_3"/>
    <property type="match status" value="1"/>
</dbReference>
<evidence type="ECO:0000259" key="9">
    <source>
        <dbReference type="Pfam" id="PF02927"/>
    </source>
</evidence>
<dbReference type="Pfam" id="PF02927">
    <property type="entry name" value="CelD_N"/>
    <property type="match status" value="1"/>
</dbReference>
<dbReference type="RefSeq" id="WP_106317929.1">
    <property type="nucleotide sequence ID" value="NZ_BOMO01000022.1"/>
</dbReference>
<dbReference type="Pfam" id="PF00759">
    <property type="entry name" value="Glyco_hydro_9"/>
    <property type="match status" value="1"/>
</dbReference>
<dbReference type="Gene3D" id="1.50.10.10">
    <property type="match status" value="1"/>
</dbReference>
<dbReference type="SUPFAM" id="SSF81296">
    <property type="entry name" value="E set domains"/>
    <property type="match status" value="1"/>
</dbReference>
<protein>
    <recommendedName>
        <fullName evidence="7">Endoglucanase</fullName>
        <ecNumber evidence="7">3.2.1.4</ecNumber>
    </recommendedName>
</protein>
<dbReference type="InterPro" id="IPR013783">
    <property type="entry name" value="Ig-like_fold"/>
</dbReference>
<organism evidence="10 11">
    <name type="scientific">Actinoplanes italicus</name>
    <dbReference type="NCBI Taxonomy" id="113567"/>
    <lineage>
        <taxon>Bacteria</taxon>
        <taxon>Bacillati</taxon>
        <taxon>Actinomycetota</taxon>
        <taxon>Actinomycetes</taxon>
        <taxon>Micromonosporales</taxon>
        <taxon>Micromonosporaceae</taxon>
        <taxon>Actinoplanes</taxon>
    </lineage>
</organism>
<dbReference type="PANTHER" id="PTHR22298">
    <property type="entry name" value="ENDO-1,4-BETA-GLUCANASE"/>
    <property type="match status" value="1"/>
</dbReference>
<dbReference type="CDD" id="cd02850">
    <property type="entry name" value="E_set_Cellulase_N"/>
    <property type="match status" value="1"/>
</dbReference>
<dbReference type="InterPro" id="IPR033126">
    <property type="entry name" value="Glyco_hydro_9_Asp/Glu_AS"/>
</dbReference>